<feature type="signal peptide" evidence="7">
    <location>
        <begin position="1"/>
        <end position="16"/>
    </location>
</feature>
<evidence type="ECO:0000256" key="7">
    <source>
        <dbReference type="SAM" id="SignalP"/>
    </source>
</evidence>
<feature type="chain" id="PRO_5035594576" description="CDGSH iron-sulfur domain-containing protein 2 homologue" evidence="7">
    <location>
        <begin position="17"/>
        <end position="150"/>
    </location>
</feature>
<keyword evidence="10" id="KW-1185">Reference proteome</keyword>
<evidence type="ECO:0000256" key="1">
    <source>
        <dbReference type="ARBA" id="ARBA00008624"/>
    </source>
</evidence>
<feature type="transmembrane region" description="Helical" evidence="6">
    <location>
        <begin position="56"/>
        <end position="80"/>
    </location>
</feature>
<evidence type="ECO:0000256" key="5">
    <source>
        <dbReference type="ARBA" id="ARBA00023014"/>
    </source>
</evidence>
<evidence type="ECO:0000256" key="3">
    <source>
        <dbReference type="ARBA" id="ARBA00022723"/>
    </source>
</evidence>
<comment type="cofactor">
    <cofactor evidence="6">
        <name>[2Fe-2S] cluster</name>
        <dbReference type="ChEBI" id="CHEBI:190135"/>
    </cofactor>
    <text evidence="6">Binds 1 [2Fe-2S] cluster.</text>
</comment>
<evidence type="ECO:0000256" key="4">
    <source>
        <dbReference type="ARBA" id="ARBA00023004"/>
    </source>
</evidence>
<evidence type="ECO:0000256" key="2">
    <source>
        <dbReference type="ARBA" id="ARBA00022714"/>
    </source>
</evidence>
<dbReference type="GO" id="GO:0046872">
    <property type="term" value="F:metal ion binding"/>
    <property type="evidence" value="ECO:0007669"/>
    <property type="project" value="UniProtKB-UniRule"/>
</dbReference>
<dbReference type="PANTHER" id="PTHR13680">
    <property type="entry name" value="CDGSH IRON-SULFUR DOMAIN-CONTAINING PROTEIN 1"/>
    <property type="match status" value="1"/>
</dbReference>
<keyword evidence="2 6" id="KW-0001">2Fe-2S</keyword>
<dbReference type="InterPro" id="IPR045131">
    <property type="entry name" value="CISD1/2"/>
</dbReference>
<organism evidence="9 10">
    <name type="scientific">Bursaphelenchus okinawaensis</name>
    <dbReference type="NCBI Taxonomy" id="465554"/>
    <lineage>
        <taxon>Eukaryota</taxon>
        <taxon>Metazoa</taxon>
        <taxon>Ecdysozoa</taxon>
        <taxon>Nematoda</taxon>
        <taxon>Chromadorea</taxon>
        <taxon>Rhabditida</taxon>
        <taxon>Tylenchina</taxon>
        <taxon>Tylenchomorpha</taxon>
        <taxon>Aphelenchoidea</taxon>
        <taxon>Aphelenchoididae</taxon>
        <taxon>Bursaphelenchus</taxon>
    </lineage>
</organism>
<dbReference type="InterPro" id="IPR042216">
    <property type="entry name" value="MitoNEET_CISD"/>
</dbReference>
<proteinExistence type="inferred from homology"/>
<dbReference type="Pfam" id="PF09360">
    <property type="entry name" value="zf-CDGSH"/>
    <property type="match status" value="1"/>
</dbReference>
<dbReference type="Gene3D" id="3.40.5.90">
    <property type="entry name" value="CDGSH iron-sulfur domain, mitoNEET-type"/>
    <property type="match status" value="1"/>
</dbReference>
<dbReference type="Proteomes" id="UP000614601">
    <property type="component" value="Unassembled WGS sequence"/>
</dbReference>
<comment type="subcellular location">
    <subcellularLocation>
        <location evidence="6">Endoplasmic reticulum membrane</location>
        <topology evidence="6">Single-pass membrane protein</topology>
    </subcellularLocation>
</comment>
<evidence type="ECO:0000256" key="6">
    <source>
        <dbReference type="RuleBase" id="RU369084"/>
    </source>
</evidence>
<dbReference type="Proteomes" id="UP000783686">
    <property type="component" value="Unassembled WGS sequence"/>
</dbReference>
<keyword evidence="6" id="KW-0256">Endoplasmic reticulum</keyword>
<keyword evidence="4 6" id="KW-0408">Iron</keyword>
<feature type="domain" description="Iron-binding zinc finger CDGSH type" evidence="8">
    <location>
        <begin position="95"/>
        <end position="133"/>
    </location>
</feature>
<keyword evidence="6" id="KW-1133">Transmembrane helix</keyword>
<dbReference type="PANTHER" id="PTHR13680:SF5">
    <property type="entry name" value="CDGSH IRON-SULFUR DOMAIN-CONTAINING PROTEIN 1"/>
    <property type="match status" value="1"/>
</dbReference>
<dbReference type="OrthoDB" id="449252at2759"/>
<comment type="similarity">
    <text evidence="1 6">Belongs to the CISD protein family. CISD2 subfamily.</text>
</comment>
<accession>A0A811K3E1</accession>
<dbReference type="GO" id="GO:0010506">
    <property type="term" value="P:regulation of autophagy"/>
    <property type="evidence" value="ECO:0007669"/>
    <property type="project" value="UniProtKB-UniRule"/>
</dbReference>
<dbReference type="GO" id="GO:0005789">
    <property type="term" value="C:endoplasmic reticulum membrane"/>
    <property type="evidence" value="ECO:0007669"/>
    <property type="project" value="UniProtKB-SubCell"/>
</dbReference>
<keyword evidence="3 6" id="KW-0479">Metal-binding</keyword>
<keyword evidence="7" id="KW-0732">Signal</keyword>
<reference evidence="9" key="1">
    <citation type="submission" date="2020-09" db="EMBL/GenBank/DDBJ databases">
        <authorList>
            <person name="Kikuchi T."/>
        </authorList>
    </citation>
    <scope>NUCLEOTIDE SEQUENCE</scope>
    <source>
        <strain evidence="9">SH1</strain>
    </source>
</reference>
<name>A0A811K3E1_9BILA</name>
<evidence type="ECO:0000313" key="9">
    <source>
        <dbReference type="EMBL" id="CAD5210446.1"/>
    </source>
</evidence>
<gene>
    <name evidence="9" type="ORF">BOKJ2_LOCUS3198</name>
</gene>
<dbReference type="InterPro" id="IPR018967">
    <property type="entry name" value="FeS-contain_CDGSH-typ"/>
</dbReference>
<keyword evidence="6" id="KW-0472">Membrane</keyword>
<comment type="caution">
    <text evidence="9">The sequence shown here is derived from an EMBL/GenBank/DDBJ whole genome shotgun (WGS) entry which is preliminary data.</text>
</comment>
<dbReference type="EMBL" id="CAJFCW020000002">
    <property type="protein sequence ID" value="CAG9091378.1"/>
    <property type="molecule type" value="Genomic_DNA"/>
</dbReference>
<keyword evidence="6" id="KW-0812">Transmembrane</keyword>
<dbReference type="FunFam" id="3.40.5.90:FF:000001">
    <property type="entry name" value="CDGSH iron-sulfur domain-containing protein 1"/>
    <property type="match status" value="1"/>
</dbReference>
<evidence type="ECO:0000313" key="10">
    <source>
        <dbReference type="Proteomes" id="UP000614601"/>
    </source>
</evidence>
<protein>
    <recommendedName>
        <fullName evidence="6">CDGSH iron-sulfur domain-containing protein 2 homologue</fullName>
    </recommendedName>
</protein>
<dbReference type="EMBL" id="CAJFDH010000002">
    <property type="protein sequence ID" value="CAD5210446.1"/>
    <property type="molecule type" value="Genomic_DNA"/>
</dbReference>
<dbReference type="SMART" id="SM00704">
    <property type="entry name" value="ZnF_CDGSH"/>
    <property type="match status" value="1"/>
</dbReference>
<sequence length="150" mass="16007">MGLCGFLFLSARAAWAKVEEEVEEFGHSLTHDHFQSGAQEMACPHSSGASNCHTKMIAIGAGLVAGGAVVGYLVGSYLTARKAKCNAKIKLGTDKVVDSTDIEDIGEKKAFCRCWKSEKFPYCDGSHNKHNKETGDNVGPLIVSGKKEGS</sequence>
<dbReference type="GO" id="GO:0051537">
    <property type="term" value="F:2 iron, 2 sulfur cluster binding"/>
    <property type="evidence" value="ECO:0007669"/>
    <property type="project" value="UniProtKB-UniRule"/>
</dbReference>
<evidence type="ECO:0000259" key="8">
    <source>
        <dbReference type="SMART" id="SM00704"/>
    </source>
</evidence>
<dbReference type="AlphaFoldDB" id="A0A811K3E1"/>
<keyword evidence="5 6" id="KW-0411">Iron-sulfur</keyword>
<dbReference type="GO" id="GO:0005741">
    <property type="term" value="C:mitochondrial outer membrane"/>
    <property type="evidence" value="ECO:0007669"/>
    <property type="project" value="TreeGrafter"/>
</dbReference>